<keyword evidence="3 8" id="KW-0762">Sugar transport</keyword>
<keyword evidence="2" id="KW-0813">Transport</keyword>
<dbReference type="InterPro" id="IPR050890">
    <property type="entry name" value="PTS_EIIA_component"/>
</dbReference>
<dbReference type="GO" id="GO:0016301">
    <property type="term" value="F:kinase activity"/>
    <property type="evidence" value="ECO:0007669"/>
    <property type="project" value="UniProtKB-KW"/>
</dbReference>
<keyword evidence="5" id="KW-0598">Phosphotransferase system</keyword>
<proteinExistence type="predicted"/>
<evidence type="ECO:0000313" key="9">
    <source>
        <dbReference type="Proteomes" id="UP000225608"/>
    </source>
</evidence>
<dbReference type="GO" id="GO:0005737">
    <property type="term" value="C:cytoplasm"/>
    <property type="evidence" value="ECO:0007669"/>
    <property type="project" value="UniProtKB-SubCell"/>
</dbReference>
<sequence>MRLFKLEATMGLLDSLKSTFTSTGEASVPPAASFATREGVIYAPVNGVLVNLNEVPDETIASGMLGQGYGIEPITGTIYAPANGRIGATTVTNHSIGMITEDGLRVFIHVGLGTVEMNGKGFARFVEMGDVVKAGQPLISFDREAIKAAGHEDIVTVIVSELDRLKSIDHVGESGTLIGGNPLVKLGDPLLVAKTK</sequence>
<gene>
    <name evidence="8" type="ORF">CSV91_05390</name>
</gene>
<dbReference type="NCBIfam" id="TIGR00830">
    <property type="entry name" value="PTBA"/>
    <property type="match status" value="1"/>
</dbReference>
<evidence type="ECO:0000256" key="1">
    <source>
        <dbReference type="ARBA" id="ARBA00004496"/>
    </source>
</evidence>
<evidence type="ECO:0000256" key="3">
    <source>
        <dbReference type="ARBA" id="ARBA00022597"/>
    </source>
</evidence>
<accession>A0A2D1TXD3</accession>
<dbReference type="PROSITE" id="PS00371">
    <property type="entry name" value="PTS_EIIA_TYPE_1_HIS"/>
    <property type="match status" value="1"/>
</dbReference>
<comment type="subcellular location">
    <subcellularLocation>
        <location evidence="1">Cytoplasm</location>
    </subcellularLocation>
</comment>
<evidence type="ECO:0000259" key="7">
    <source>
        <dbReference type="PROSITE" id="PS51093"/>
    </source>
</evidence>
<evidence type="ECO:0000256" key="2">
    <source>
        <dbReference type="ARBA" id="ARBA00022448"/>
    </source>
</evidence>
<dbReference type="PANTHER" id="PTHR45008:SF1">
    <property type="entry name" value="PTS SYSTEM GLUCOSE-SPECIFIC EIIA COMPONENT"/>
    <property type="match status" value="1"/>
</dbReference>
<name>A0A2D1TXD3_9ACTN</name>
<dbReference type="AlphaFoldDB" id="A0A2D1TXD3"/>
<dbReference type="Pfam" id="PF00358">
    <property type="entry name" value="PTS_EIIA_1"/>
    <property type="match status" value="1"/>
</dbReference>
<protein>
    <submittedName>
        <fullName evidence="8">PTS glucose transporter subunit IIA</fullName>
    </submittedName>
</protein>
<dbReference type="EMBL" id="CP024160">
    <property type="protein sequence ID" value="ATP54023.1"/>
    <property type="molecule type" value="Genomic_DNA"/>
</dbReference>
<evidence type="ECO:0000256" key="5">
    <source>
        <dbReference type="ARBA" id="ARBA00022683"/>
    </source>
</evidence>
<dbReference type="Proteomes" id="UP000225608">
    <property type="component" value="Chromosome"/>
</dbReference>
<dbReference type="Gene3D" id="2.70.70.10">
    <property type="entry name" value="Glucose Permease (Domain IIA)"/>
    <property type="match status" value="1"/>
</dbReference>
<dbReference type="KEGG" id="caer:CSV91_05390"/>
<dbReference type="PROSITE" id="PS51093">
    <property type="entry name" value="PTS_EIIA_TYPE_1"/>
    <property type="match status" value="1"/>
</dbReference>
<evidence type="ECO:0000256" key="6">
    <source>
        <dbReference type="ARBA" id="ARBA00022777"/>
    </source>
</evidence>
<evidence type="ECO:0000313" key="8">
    <source>
        <dbReference type="EMBL" id="ATP54023.1"/>
    </source>
</evidence>
<dbReference type="RefSeq" id="WP_006234996.1">
    <property type="nucleotide sequence ID" value="NZ_JAKNFI010000009.1"/>
</dbReference>
<dbReference type="FunFam" id="2.70.70.10:FF:000001">
    <property type="entry name" value="PTS system glucose-specific IIA component"/>
    <property type="match status" value="1"/>
</dbReference>
<feature type="domain" description="PTS EIIA type-1" evidence="7">
    <location>
        <begin position="57"/>
        <end position="161"/>
    </location>
</feature>
<dbReference type="InterPro" id="IPR011055">
    <property type="entry name" value="Dup_hybrid_motif"/>
</dbReference>
<evidence type="ECO:0000256" key="4">
    <source>
        <dbReference type="ARBA" id="ARBA00022679"/>
    </source>
</evidence>
<dbReference type="SUPFAM" id="SSF51261">
    <property type="entry name" value="Duplicated hybrid motif"/>
    <property type="match status" value="1"/>
</dbReference>
<keyword evidence="4" id="KW-0808">Transferase</keyword>
<dbReference type="InterPro" id="IPR001127">
    <property type="entry name" value="PTS_EIIA_1_perm"/>
</dbReference>
<reference evidence="8 9" key="1">
    <citation type="submission" date="2017-10" db="EMBL/GenBank/DDBJ databases">
        <title>Complete genome sequence of Collinsella aerofaciens isolated from the gut of a healthy adult Indian.</title>
        <authorList>
            <person name="Bag S."/>
            <person name="Ghosh T.S."/>
            <person name="Das B."/>
        </authorList>
    </citation>
    <scope>NUCLEOTIDE SEQUENCE [LARGE SCALE GENOMIC DNA]</scope>
    <source>
        <strain evidence="9">indica</strain>
    </source>
</reference>
<dbReference type="GO" id="GO:0009401">
    <property type="term" value="P:phosphoenolpyruvate-dependent sugar phosphotransferase system"/>
    <property type="evidence" value="ECO:0007669"/>
    <property type="project" value="UniProtKB-KW"/>
</dbReference>
<organism evidence="8 9">
    <name type="scientific">Collinsella aerofaciens</name>
    <dbReference type="NCBI Taxonomy" id="74426"/>
    <lineage>
        <taxon>Bacteria</taxon>
        <taxon>Bacillati</taxon>
        <taxon>Actinomycetota</taxon>
        <taxon>Coriobacteriia</taxon>
        <taxon>Coriobacteriales</taxon>
        <taxon>Coriobacteriaceae</taxon>
        <taxon>Collinsella</taxon>
    </lineage>
</organism>
<dbReference type="PANTHER" id="PTHR45008">
    <property type="entry name" value="PTS SYSTEM GLUCOSE-SPECIFIC EIIA COMPONENT"/>
    <property type="match status" value="1"/>
</dbReference>
<keyword evidence="6" id="KW-0418">Kinase</keyword>